<feature type="chain" id="PRO_5005539171" description="Phosphatidylinositol-specific phospholipase C X domain-containing protein" evidence="1">
    <location>
        <begin position="21"/>
        <end position="137"/>
    </location>
</feature>
<sequence>MFTVAKGSLFALLAAAGSFGSDPLDGNINVQDTDIRLNELQFLGTHNSYHVAPKSRLLTLYRALESASGSDASVDAWEYTHHTLDYQMQNQNVRHFELDVYYDSVGEKFANPKALALVKDDFRLPGMQNYGPQCSTK</sequence>
<evidence type="ECO:0000256" key="1">
    <source>
        <dbReference type="SAM" id="SignalP"/>
    </source>
</evidence>
<dbReference type="Proteomes" id="UP000054560">
    <property type="component" value="Unassembled WGS sequence"/>
</dbReference>
<gene>
    <name evidence="2" type="ORF">SARC_04398</name>
</gene>
<evidence type="ECO:0000313" key="2">
    <source>
        <dbReference type="EMBL" id="KNC83346.1"/>
    </source>
</evidence>
<dbReference type="AlphaFoldDB" id="A0A0L0G3C7"/>
<dbReference type="RefSeq" id="XP_014157248.1">
    <property type="nucleotide sequence ID" value="XM_014301773.1"/>
</dbReference>
<protein>
    <recommendedName>
        <fullName evidence="4">Phosphatidylinositol-specific phospholipase C X domain-containing protein</fullName>
    </recommendedName>
</protein>
<dbReference type="InterPro" id="IPR032075">
    <property type="entry name" value="PI-PLC-C1"/>
</dbReference>
<evidence type="ECO:0000313" key="3">
    <source>
        <dbReference type="Proteomes" id="UP000054560"/>
    </source>
</evidence>
<dbReference type="EMBL" id="KQ241841">
    <property type="protein sequence ID" value="KNC83346.1"/>
    <property type="molecule type" value="Genomic_DNA"/>
</dbReference>
<dbReference type="GO" id="GO:0006629">
    <property type="term" value="P:lipid metabolic process"/>
    <property type="evidence" value="ECO:0007669"/>
    <property type="project" value="InterPro"/>
</dbReference>
<proteinExistence type="predicted"/>
<keyword evidence="1" id="KW-0732">Signal</keyword>
<keyword evidence="3" id="KW-1185">Reference proteome</keyword>
<dbReference type="OrthoDB" id="2017497at2759"/>
<organism evidence="2 3">
    <name type="scientific">Sphaeroforma arctica JP610</name>
    <dbReference type="NCBI Taxonomy" id="667725"/>
    <lineage>
        <taxon>Eukaryota</taxon>
        <taxon>Ichthyosporea</taxon>
        <taxon>Ichthyophonida</taxon>
        <taxon>Sphaeroforma</taxon>
    </lineage>
</organism>
<reference evidence="2 3" key="1">
    <citation type="submission" date="2011-02" db="EMBL/GenBank/DDBJ databases">
        <title>The Genome Sequence of Sphaeroforma arctica JP610.</title>
        <authorList>
            <consortium name="The Broad Institute Genome Sequencing Platform"/>
            <person name="Russ C."/>
            <person name="Cuomo C."/>
            <person name="Young S.K."/>
            <person name="Zeng Q."/>
            <person name="Gargeya S."/>
            <person name="Alvarado L."/>
            <person name="Berlin A."/>
            <person name="Chapman S.B."/>
            <person name="Chen Z."/>
            <person name="Freedman E."/>
            <person name="Gellesch M."/>
            <person name="Goldberg J."/>
            <person name="Griggs A."/>
            <person name="Gujja S."/>
            <person name="Heilman E."/>
            <person name="Heiman D."/>
            <person name="Howarth C."/>
            <person name="Mehta T."/>
            <person name="Neiman D."/>
            <person name="Pearson M."/>
            <person name="Roberts A."/>
            <person name="Saif S."/>
            <person name="Shea T."/>
            <person name="Shenoy N."/>
            <person name="Sisk P."/>
            <person name="Stolte C."/>
            <person name="Sykes S."/>
            <person name="White J."/>
            <person name="Yandava C."/>
            <person name="Burger G."/>
            <person name="Gray M.W."/>
            <person name="Holland P.W.H."/>
            <person name="King N."/>
            <person name="Lang F.B.F."/>
            <person name="Roger A.J."/>
            <person name="Ruiz-Trillo I."/>
            <person name="Haas B."/>
            <person name="Nusbaum C."/>
            <person name="Birren B."/>
        </authorList>
    </citation>
    <scope>NUCLEOTIDE SEQUENCE [LARGE SCALE GENOMIC DNA]</scope>
    <source>
        <strain evidence="2 3">JP610</strain>
    </source>
</reference>
<dbReference type="GeneID" id="25904902"/>
<dbReference type="SUPFAM" id="SSF51695">
    <property type="entry name" value="PLC-like phosphodiesterases"/>
    <property type="match status" value="1"/>
</dbReference>
<name>A0A0L0G3C7_9EUKA</name>
<dbReference type="STRING" id="667725.A0A0L0G3C7"/>
<dbReference type="GO" id="GO:0008081">
    <property type="term" value="F:phosphoric diester hydrolase activity"/>
    <property type="evidence" value="ECO:0007669"/>
    <property type="project" value="InterPro"/>
</dbReference>
<feature type="signal peptide" evidence="1">
    <location>
        <begin position="1"/>
        <end position="20"/>
    </location>
</feature>
<dbReference type="InterPro" id="IPR017946">
    <property type="entry name" value="PLC-like_Pdiesterase_TIM-brl"/>
</dbReference>
<accession>A0A0L0G3C7</accession>
<evidence type="ECO:0008006" key="4">
    <source>
        <dbReference type="Google" id="ProtNLM"/>
    </source>
</evidence>
<dbReference type="Pfam" id="PF16670">
    <property type="entry name" value="PI-PLC-C1"/>
    <property type="match status" value="1"/>
</dbReference>
<dbReference type="Gene3D" id="3.20.20.190">
    <property type="entry name" value="Phosphatidylinositol (PI) phosphodiesterase"/>
    <property type="match status" value="1"/>
</dbReference>